<accession>A0ABP4ZN41</accession>
<dbReference type="Pfam" id="PF14542">
    <property type="entry name" value="Acetyltransf_CG"/>
    <property type="match status" value="1"/>
</dbReference>
<feature type="region of interest" description="Disordered" evidence="1">
    <location>
        <begin position="1"/>
        <end position="25"/>
    </location>
</feature>
<dbReference type="SUPFAM" id="SSF55729">
    <property type="entry name" value="Acyl-CoA N-acyltransferases (Nat)"/>
    <property type="match status" value="1"/>
</dbReference>
<evidence type="ECO:0000313" key="5">
    <source>
        <dbReference type="Proteomes" id="UP001501094"/>
    </source>
</evidence>
<feature type="domain" description="N-acetyltransferase" evidence="2">
    <location>
        <begin position="1"/>
        <end position="118"/>
    </location>
</feature>
<dbReference type="EMBL" id="BAAANL010000004">
    <property type="protein sequence ID" value="GAA1862957.1"/>
    <property type="molecule type" value="Genomic_DNA"/>
</dbReference>
<dbReference type="CDD" id="cd04301">
    <property type="entry name" value="NAT_SF"/>
    <property type="match status" value="1"/>
</dbReference>
<dbReference type="InterPro" id="IPR045057">
    <property type="entry name" value="Gcn5-rel_NAT"/>
</dbReference>
<comment type="caution">
    <text evidence="4">The sequence shown here is derived from an EMBL/GenBank/DDBJ whole genome shotgun (WGS) entry which is preliminary data.</text>
</comment>
<dbReference type="PROSITE" id="PS51729">
    <property type="entry name" value="GNAT_YJDJ"/>
    <property type="match status" value="1"/>
</dbReference>
<reference evidence="5" key="1">
    <citation type="journal article" date="2019" name="Int. J. Syst. Evol. Microbiol.">
        <title>The Global Catalogue of Microorganisms (GCM) 10K type strain sequencing project: providing services to taxonomists for standard genome sequencing and annotation.</title>
        <authorList>
            <consortium name="The Broad Institute Genomics Platform"/>
            <consortium name="The Broad Institute Genome Sequencing Center for Infectious Disease"/>
            <person name="Wu L."/>
            <person name="Ma J."/>
        </authorList>
    </citation>
    <scope>NUCLEOTIDE SEQUENCE [LARGE SCALE GENOMIC DNA]</scope>
    <source>
        <strain evidence="5">JCM 14326</strain>
    </source>
</reference>
<evidence type="ECO:0000259" key="3">
    <source>
        <dbReference type="PROSITE" id="PS51729"/>
    </source>
</evidence>
<dbReference type="InterPro" id="IPR016181">
    <property type="entry name" value="Acyl_CoA_acyltransferase"/>
</dbReference>
<evidence type="ECO:0008006" key="6">
    <source>
        <dbReference type="Google" id="ProtNLM"/>
    </source>
</evidence>
<dbReference type="PROSITE" id="PS51186">
    <property type="entry name" value="GNAT"/>
    <property type="match status" value="1"/>
</dbReference>
<feature type="domain" description="N-acetyltransferase" evidence="3">
    <location>
        <begin position="31"/>
        <end position="118"/>
    </location>
</feature>
<dbReference type="Proteomes" id="UP001501094">
    <property type="component" value="Unassembled WGS sequence"/>
</dbReference>
<sequence>MAINPTDPYIGPMTTQHEQEERRGNDEYEIVDDAGAGRYEARLAGGTVVGYLEYQTDGDTITMPSTVVDPRHRGHGIAARLARTALDAARDAGKKVDPQCWYVAEYIEKHPEYAPLVG</sequence>
<proteinExistence type="predicted"/>
<keyword evidence="5" id="KW-1185">Reference proteome</keyword>
<organism evidence="4 5">
    <name type="scientific">Myceligenerans crystallogenes</name>
    <dbReference type="NCBI Taxonomy" id="316335"/>
    <lineage>
        <taxon>Bacteria</taxon>
        <taxon>Bacillati</taxon>
        <taxon>Actinomycetota</taxon>
        <taxon>Actinomycetes</taxon>
        <taxon>Micrococcales</taxon>
        <taxon>Promicromonosporaceae</taxon>
        <taxon>Myceligenerans</taxon>
    </lineage>
</organism>
<dbReference type="InterPro" id="IPR031165">
    <property type="entry name" value="GNAT_YJDJ"/>
</dbReference>
<evidence type="ECO:0000256" key="1">
    <source>
        <dbReference type="SAM" id="MobiDB-lite"/>
    </source>
</evidence>
<protein>
    <recommendedName>
        <fullName evidence="6">N-acetyltransferase domain-containing protein</fullName>
    </recommendedName>
</protein>
<evidence type="ECO:0000313" key="4">
    <source>
        <dbReference type="EMBL" id="GAA1862957.1"/>
    </source>
</evidence>
<dbReference type="PANTHER" id="PTHR31435:SF10">
    <property type="entry name" value="BSR4717 PROTEIN"/>
    <property type="match status" value="1"/>
</dbReference>
<name>A0ABP4ZN41_9MICO</name>
<dbReference type="Gene3D" id="3.40.630.30">
    <property type="match status" value="1"/>
</dbReference>
<evidence type="ECO:0000259" key="2">
    <source>
        <dbReference type="PROSITE" id="PS51186"/>
    </source>
</evidence>
<dbReference type="InterPro" id="IPR000182">
    <property type="entry name" value="GNAT_dom"/>
</dbReference>
<gene>
    <name evidence="4" type="ORF">GCM10009751_20920</name>
</gene>
<dbReference type="PANTHER" id="PTHR31435">
    <property type="entry name" value="PROTEIN NATD1"/>
    <property type="match status" value="1"/>
</dbReference>